<protein>
    <recommendedName>
        <fullName evidence="4">Oxidation resistance protein 1</fullName>
    </recommendedName>
</protein>
<evidence type="ECO:0000256" key="2">
    <source>
        <dbReference type="ARBA" id="ARBA00009540"/>
    </source>
</evidence>
<evidence type="ECO:0000256" key="5">
    <source>
        <dbReference type="SAM" id="Coils"/>
    </source>
</evidence>
<dbReference type="AlphaFoldDB" id="A0A8H7S001"/>
<evidence type="ECO:0000256" key="1">
    <source>
        <dbReference type="ARBA" id="ARBA00004173"/>
    </source>
</evidence>
<keyword evidence="9" id="KW-1185">Reference proteome</keyword>
<evidence type="ECO:0000256" key="4">
    <source>
        <dbReference type="ARBA" id="ARBA00040604"/>
    </source>
</evidence>
<feature type="region of interest" description="Disordered" evidence="6">
    <location>
        <begin position="1"/>
        <end position="46"/>
    </location>
</feature>
<sequence length="473" mass="53340">MTKQQHLSWSPIPTITTTTAATATTTTNTNTSSSSSSSSSTKNNNQYRKNEFYIPLYRSMTDEDSYADKPSPITRFVTKLLGLGTSSSTHSNNNNNNTNHHKQRRRPPLAHKSHSTTSITKNDSVISTPSSLQNNNTTTHFIEKQQQQQEEKEKEVNESSIRVSIIEWNNDKEENDNDSISSTYSLLSNDTMNSSICSETCTGKKRTRKKKKDLTNNHSFTTLSSSLLYNNNTTTTNTTNTTTTTTCHCNNNNNTTSAAVDALVSAATQIKQYEEEKRKKQQNLIGFLDNMDPPQLINRKKDTEPVLNEEISEKLRSYLPRRHRLAMKWSLLYSLDQHGASLTTLYRQCRPYRGPCILAIKDADDSIFGAFLNEPFKSNNASYYGTGECFLWKYCAKSGNIQVFPWTGKNEYMILSETEFIAIGGGNGKFGLWINSDLEHGHSEPCPTFDNECLSRKPEFACMELEIFTIPSS</sequence>
<proteinExistence type="inferred from homology"/>
<comment type="caution">
    <text evidence="8">The sequence shown here is derived from an EMBL/GenBank/DDBJ whole genome shotgun (WGS) entry which is preliminary data.</text>
</comment>
<dbReference type="Proteomes" id="UP000646827">
    <property type="component" value="Unassembled WGS sequence"/>
</dbReference>
<keyword evidence="3" id="KW-0496">Mitochondrion</keyword>
<dbReference type="Pfam" id="PF07534">
    <property type="entry name" value="TLD"/>
    <property type="match status" value="1"/>
</dbReference>
<dbReference type="EMBL" id="JAEPRB010000201">
    <property type="protein sequence ID" value="KAG2218971.1"/>
    <property type="molecule type" value="Genomic_DNA"/>
</dbReference>
<dbReference type="GO" id="GO:0005739">
    <property type="term" value="C:mitochondrion"/>
    <property type="evidence" value="ECO:0007669"/>
    <property type="project" value="UniProtKB-SubCell"/>
</dbReference>
<dbReference type="SMART" id="SM00584">
    <property type="entry name" value="TLDc"/>
    <property type="match status" value="1"/>
</dbReference>
<dbReference type="OrthoDB" id="26679at2759"/>
<evidence type="ECO:0000259" key="7">
    <source>
        <dbReference type="PROSITE" id="PS51886"/>
    </source>
</evidence>
<dbReference type="PANTHER" id="PTHR23354:SF62">
    <property type="entry name" value="MUSTARD, ISOFORM V"/>
    <property type="match status" value="1"/>
</dbReference>
<dbReference type="GO" id="GO:0006979">
    <property type="term" value="P:response to oxidative stress"/>
    <property type="evidence" value="ECO:0007669"/>
    <property type="project" value="TreeGrafter"/>
</dbReference>
<feature type="region of interest" description="Disordered" evidence="6">
    <location>
        <begin position="84"/>
        <end position="135"/>
    </location>
</feature>
<feature type="compositionally biased region" description="Polar residues" evidence="6">
    <location>
        <begin position="115"/>
        <end position="135"/>
    </location>
</feature>
<comment type="subcellular location">
    <subcellularLocation>
        <location evidence="1">Mitochondrion</location>
    </subcellularLocation>
</comment>
<accession>A0A8H7S001</accession>
<dbReference type="PANTHER" id="PTHR23354">
    <property type="entry name" value="NUCLEOLAR PROTEIN 7/ESTROGEN RECEPTOR COACTIVATOR-RELATED"/>
    <property type="match status" value="1"/>
</dbReference>
<keyword evidence="5" id="KW-0175">Coiled coil</keyword>
<feature type="compositionally biased region" description="Low complexity" evidence="6">
    <location>
        <begin position="85"/>
        <end position="98"/>
    </location>
</feature>
<evidence type="ECO:0000313" key="9">
    <source>
        <dbReference type="Proteomes" id="UP000646827"/>
    </source>
</evidence>
<evidence type="ECO:0000256" key="3">
    <source>
        <dbReference type="ARBA" id="ARBA00023128"/>
    </source>
</evidence>
<gene>
    <name evidence="8" type="ORF">INT45_008395</name>
</gene>
<dbReference type="PROSITE" id="PS51886">
    <property type="entry name" value="TLDC"/>
    <property type="match status" value="1"/>
</dbReference>
<feature type="coiled-coil region" evidence="5">
    <location>
        <begin position="263"/>
        <end position="290"/>
    </location>
</feature>
<evidence type="ECO:0000256" key="6">
    <source>
        <dbReference type="SAM" id="MobiDB-lite"/>
    </source>
</evidence>
<evidence type="ECO:0000313" key="8">
    <source>
        <dbReference type="EMBL" id="KAG2218971.1"/>
    </source>
</evidence>
<feature type="compositionally biased region" description="Low complexity" evidence="6">
    <location>
        <begin position="10"/>
        <end position="41"/>
    </location>
</feature>
<organism evidence="8 9">
    <name type="scientific">Circinella minor</name>
    <dbReference type="NCBI Taxonomy" id="1195481"/>
    <lineage>
        <taxon>Eukaryota</taxon>
        <taxon>Fungi</taxon>
        <taxon>Fungi incertae sedis</taxon>
        <taxon>Mucoromycota</taxon>
        <taxon>Mucoromycotina</taxon>
        <taxon>Mucoromycetes</taxon>
        <taxon>Mucorales</taxon>
        <taxon>Lichtheimiaceae</taxon>
        <taxon>Circinella</taxon>
    </lineage>
</organism>
<feature type="compositionally biased region" description="Basic residues" evidence="6">
    <location>
        <begin position="99"/>
        <end position="114"/>
    </location>
</feature>
<dbReference type="GO" id="GO:0005634">
    <property type="term" value="C:nucleus"/>
    <property type="evidence" value="ECO:0007669"/>
    <property type="project" value="TreeGrafter"/>
</dbReference>
<reference evidence="8 9" key="1">
    <citation type="submission" date="2020-12" db="EMBL/GenBank/DDBJ databases">
        <title>Metabolic potential, ecology and presence of endohyphal bacteria is reflected in genomic diversity of Mucoromycotina.</title>
        <authorList>
            <person name="Muszewska A."/>
            <person name="Okrasinska A."/>
            <person name="Steczkiewicz K."/>
            <person name="Drgas O."/>
            <person name="Orlowska M."/>
            <person name="Perlinska-Lenart U."/>
            <person name="Aleksandrzak-Piekarczyk T."/>
            <person name="Szatraj K."/>
            <person name="Zielenkiewicz U."/>
            <person name="Pilsyk S."/>
            <person name="Malc E."/>
            <person name="Mieczkowski P."/>
            <person name="Kruszewska J.S."/>
            <person name="Biernat P."/>
            <person name="Pawlowska J."/>
        </authorList>
    </citation>
    <scope>NUCLEOTIDE SEQUENCE [LARGE SCALE GENOMIC DNA]</scope>
    <source>
        <strain evidence="8 9">CBS 142.35</strain>
    </source>
</reference>
<dbReference type="InterPro" id="IPR006571">
    <property type="entry name" value="TLDc_dom"/>
</dbReference>
<comment type="similarity">
    <text evidence="2">Belongs to the OXR1 family.</text>
</comment>
<feature type="domain" description="TLDc" evidence="7">
    <location>
        <begin position="305"/>
        <end position="471"/>
    </location>
</feature>
<name>A0A8H7S001_9FUNG</name>